<gene>
    <name evidence="1" type="ORF">CRG98_007403</name>
</gene>
<comment type="caution">
    <text evidence="1">The sequence shown here is derived from an EMBL/GenBank/DDBJ whole genome shotgun (WGS) entry which is preliminary data.</text>
</comment>
<accession>A0A2I0KUQ7</accession>
<protein>
    <submittedName>
        <fullName evidence="1">Uncharacterized protein</fullName>
    </submittedName>
</protein>
<dbReference type="EMBL" id="PGOL01000336">
    <property type="protein sequence ID" value="PKI72205.1"/>
    <property type="molecule type" value="Genomic_DNA"/>
</dbReference>
<organism evidence="1 2">
    <name type="scientific">Punica granatum</name>
    <name type="common">Pomegranate</name>
    <dbReference type="NCBI Taxonomy" id="22663"/>
    <lineage>
        <taxon>Eukaryota</taxon>
        <taxon>Viridiplantae</taxon>
        <taxon>Streptophyta</taxon>
        <taxon>Embryophyta</taxon>
        <taxon>Tracheophyta</taxon>
        <taxon>Spermatophyta</taxon>
        <taxon>Magnoliopsida</taxon>
        <taxon>eudicotyledons</taxon>
        <taxon>Gunneridae</taxon>
        <taxon>Pentapetalae</taxon>
        <taxon>rosids</taxon>
        <taxon>malvids</taxon>
        <taxon>Myrtales</taxon>
        <taxon>Lythraceae</taxon>
        <taxon>Punica</taxon>
    </lineage>
</organism>
<dbReference type="AlphaFoldDB" id="A0A2I0KUQ7"/>
<sequence>MPRPSGKGRSKEVVEMVVVEAVAVHMALDQVMAQEVALETVTTIVVAEAVEEEAVMVEKGQVTVALAWNMDPEVDIDIAVLAKEEKKM</sequence>
<evidence type="ECO:0000313" key="1">
    <source>
        <dbReference type="EMBL" id="PKI72205.1"/>
    </source>
</evidence>
<reference evidence="1 2" key="1">
    <citation type="submission" date="2017-11" db="EMBL/GenBank/DDBJ databases">
        <title>De-novo sequencing of pomegranate (Punica granatum L.) genome.</title>
        <authorList>
            <person name="Akparov Z."/>
            <person name="Amiraslanov A."/>
            <person name="Hajiyeva S."/>
            <person name="Abbasov M."/>
            <person name="Kaur K."/>
            <person name="Hamwieh A."/>
            <person name="Solovyev V."/>
            <person name="Salamov A."/>
            <person name="Braich B."/>
            <person name="Kosarev P."/>
            <person name="Mahmoud A."/>
            <person name="Hajiyev E."/>
            <person name="Babayeva S."/>
            <person name="Izzatullayeva V."/>
            <person name="Mammadov A."/>
            <person name="Mammadov A."/>
            <person name="Sharifova S."/>
            <person name="Ojaghi J."/>
            <person name="Eynullazada K."/>
            <person name="Bayramov B."/>
            <person name="Abdulazimova A."/>
            <person name="Shahmuradov I."/>
        </authorList>
    </citation>
    <scope>NUCLEOTIDE SEQUENCE [LARGE SCALE GENOMIC DNA]</scope>
    <source>
        <strain evidence="2">cv. AG2017</strain>
        <tissue evidence="1">Leaf</tissue>
    </source>
</reference>
<dbReference type="Proteomes" id="UP000233551">
    <property type="component" value="Unassembled WGS sequence"/>
</dbReference>
<proteinExistence type="predicted"/>
<evidence type="ECO:0000313" key="2">
    <source>
        <dbReference type="Proteomes" id="UP000233551"/>
    </source>
</evidence>
<name>A0A2I0KUQ7_PUNGR</name>
<keyword evidence="2" id="KW-1185">Reference proteome</keyword>